<sequence length="205" mass="23221">MYYLDDAYHYHHGAHAHHNGFVMIPYESFKGAFVGNHYRLQQLRLQSEHLDIYAVTCLCGHAFEAQAFSMSFPCGSKLLESRRRRMKRIYHSQNFVKAFEQAGKRFLVSGVRRTEAEWQNVCLQIIRQNAAAESNGGGRGDDPNRHHAIANCERNSRCGREHSPTLLLETPQAPKPASSSLSSESNPNPLSYARMVARGLESETE</sequence>
<gene>
    <name evidence="2" type="ORF">SLS62_000400</name>
</gene>
<name>A0AAN9VC35_9PEZI</name>
<dbReference type="Proteomes" id="UP001320420">
    <property type="component" value="Unassembled WGS sequence"/>
</dbReference>
<comment type="caution">
    <text evidence="2">The sequence shown here is derived from an EMBL/GenBank/DDBJ whole genome shotgun (WGS) entry which is preliminary data.</text>
</comment>
<evidence type="ECO:0000256" key="1">
    <source>
        <dbReference type="SAM" id="MobiDB-lite"/>
    </source>
</evidence>
<reference evidence="2 3" key="1">
    <citation type="submission" date="2024-02" db="EMBL/GenBank/DDBJ databases">
        <title>De novo assembly and annotation of 12 fungi associated with fruit tree decline syndrome in Ontario, Canada.</title>
        <authorList>
            <person name="Sulman M."/>
            <person name="Ellouze W."/>
            <person name="Ilyukhin E."/>
        </authorList>
    </citation>
    <scope>NUCLEOTIDE SEQUENCE [LARGE SCALE GENOMIC DNA]</scope>
    <source>
        <strain evidence="2 3">M11/M66-122</strain>
    </source>
</reference>
<dbReference type="EMBL" id="JAKJXP020000002">
    <property type="protein sequence ID" value="KAK7757388.1"/>
    <property type="molecule type" value="Genomic_DNA"/>
</dbReference>
<evidence type="ECO:0000313" key="2">
    <source>
        <dbReference type="EMBL" id="KAK7757388.1"/>
    </source>
</evidence>
<accession>A0AAN9VC35</accession>
<evidence type="ECO:0000313" key="3">
    <source>
        <dbReference type="Proteomes" id="UP001320420"/>
    </source>
</evidence>
<organism evidence="2 3">
    <name type="scientific">Diatrype stigma</name>
    <dbReference type="NCBI Taxonomy" id="117547"/>
    <lineage>
        <taxon>Eukaryota</taxon>
        <taxon>Fungi</taxon>
        <taxon>Dikarya</taxon>
        <taxon>Ascomycota</taxon>
        <taxon>Pezizomycotina</taxon>
        <taxon>Sordariomycetes</taxon>
        <taxon>Xylariomycetidae</taxon>
        <taxon>Xylariales</taxon>
        <taxon>Diatrypaceae</taxon>
        <taxon>Diatrype</taxon>
    </lineage>
</organism>
<feature type="region of interest" description="Disordered" evidence="1">
    <location>
        <begin position="153"/>
        <end position="205"/>
    </location>
</feature>
<feature type="compositionally biased region" description="Basic and acidic residues" evidence="1">
    <location>
        <begin position="154"/>
        <end position="163"/>
    </location>
</feature>
<keyword evidence="3" id="KW-1185">Reference proteome</keyword>
<dbReference type="AlphaFoldDB" id="A0AAN9VC35"/>
<feature type="compositionally biased region" description="Low complexity" evidence="1">
    <location>
        <begin position="178"/>
        <end position="191"/>
    </location>
</feature>
<proteinExistence type="predicted"/>
<protein>
    <submittedName>
        <fullName evidence="2">Uncharacterized protein</fullName>
    </submittedName>
</protein>